<feature type="region of interest" description="Disordered" evidence="1">
    <location>
        <begin position="170"/>
        <end position="200"/>
    </location>
</feature>
<protein>
    <submittedName>
        <fullName evidence="2">Uncharacterized protein</fullName>
    </submittedName>
</protein>
<reference evidence="2 3" key="1">
    <citation type="journal article" date="2019" name="Sci. Rep.">
        <title>A high-quality genome of Eragrostis curvula grass provides insights into Poaceae evolution and supports new strategies to enhance forage quality.</title>
        <authorList>
            <person name="Carballo J."/>
            <person name="Santos B.A.C.M."/>
            <person name="Zappacosta D."/>
            <person name="Garbus I."/>
            <person name="Selva J.P."/>
            <person name="Gallo C.A."/>
            <person name="Diaz A."/>
            <person name="Albertini E."/>
            <person name="Caccamo M."/>
            <person name="Echenique V."/>
        </authorList>
    </citation>
    <scope>NUCLEOTIDE SEQUENCE [LARGE SCALE GENOMIC DNA]</scope>
    <source>
        <strain evidence="3">cv. Victoria</strain>
        <tissue evidence="2">Leaf</tissue>
    </source>
</reference>
<proteinExistence type="predicted"/>
<dbReference type="Proteomes" id="UP000324897">
    <property type="component" value="Chromosome 7"/>
</dbReference>
<evidence type="ECO:0000313" key="2">
    <source>
        <dbReference type="EMBL" id="TVU18431.1"/>
    </source>
</evidence>
<accession>A0A5J9U5K8</accession>
<feature type="non-terminal residue" evidence="2">
    <location>
        <position position="200"/>
    </location>
</feature>
<feature type="non-terminal residue" evidence="2">
    <location>
        <position position="1"/>
    </location>
</feature>
<dbReference type="AlphaFoldDB" id="A0A5J9U5K8"/>
<name>A0A5J9U5K8_9POAL</name>
<keyword evidence="3" id="KW-1185">Reference proteome</keyword>
<dbReference type="EMBL" id="RWGY01000029">
    <property type="protein sequence ID" value="TVU18431.1"/>
    <property type="molecule type" value="Genomic_DNA"/>
</dbReference>
<evidence type="ECO:0000313" key="3">
    <source>
        <dbReference type="Proteomes" id="UP000324897"/>
    </source>
</evidence>
<dbReference type="Gramene" id="TVU18431">
    <property type="protein sequence ID" value="TVU18431"/>
    <property type="gene ID" value="EJB05_34532"/>
</dbReference>
<sequence>SLAWREGSPTQALVVLVVVGIKSGHVAAGGHLAAETIVADVELLQVGEVGHLRRDAAINGVVADVHVAEPLRQPHAGEVEVEGVPRQIDDLQRLVDSEQRGRVAGEGIARQVDVAEPDCGEPGRHTAALRYTWSLPVSLLKSSGGMAPVRRLRLRLMPERLAMPASDVGMAPERALKERSRKVSLVSAPRNDGTGPDTPV</sequence>
<evidence type="ECO:0000256" key="1">
    <source>
        <dbReference type="SAM" id="MobiDB-lite"/>
    </source>
</evidence>
<gene>
    <name evidence="2" type="ORF">EJB05_34532</name>
</gene>
<comment type="caution">
    <text evidence="2">The sequence shown here is derived from an EMBL/GenBank/DDBJ whole genome shotgun (WGS) entry which is preliminary data.</text>
</comment>
<organism evidence="2 3">
    <name type="scientific">Eragrostis curvula</name>
    <name type="common">weeping love grass</name>
    <dbReference type="NCBI Taxonomy" id="38414"/>
    <lineage>
        <taxon>Eukaryota</taxon>
        <taxon>Viridiplantae</taxon>
        <taxon>Streptophyta</taxon>
        <taxon>Embryophyta</taxon>
        <taxon>Tracheophyta</taxon>
        <taxon>Spermatophyta</taxon>
        <taxon>Magnoliopsida</taxon>
        <taxon>Liliopsida</taxon>
        <taxon>Poales</taxon>
        <taxon>Poaceae</taxon>
        <taxon>PACMAD clade</taxon>
        <taxon>Chloridoideae</taxon>
        <taxon>Eragrostideae</taxon>
        <taxon>Eragrostidinae</taxon>
        <taxon>Eragrostis</taxon>
    </lineage>
</organism>